<organism evidence="12 13">
    <name type="scientific">Frankia canadensis</name>
    <dbReference type="NCBI Taxonomy" id="1836972"/>
    <lineage>
        <taxon>Bacteria</taxon>
        <taxon>Bacillati</taxon>
        <taxon>Actinomycetota</taxon>
        <taxon>Actinomycetes</taxon>
        <taxon>Frankiales</taxon>
        <taxon>Frankiaceae</taxon>
        <taxon>Frankia</taxon>
    </lineage>
</organism>
<proteinExistence type="inferred from homology"/>
<evidence type="ECO:0000256" key="3">
    <source>
        <dbReference type="ARBA" id="ARBA00022448"/>
    </source>
</evidence>
<evidence type="ECO:0000256" key="7">
    <source>
        <dbReference type="ARBA" id="ARBA00023177"/>
    </source>
</evidence>
<feature type="transmembrane region" description="Helical" evidence="9">
    <location>
        <begin position="258"/>
        <end position="279"/>
    </location>
</feature>
<feature type="transmembrane region" description="Helical" evidence="9">
    <location>
        <begin position="286"/>
        <end position="307"/>
    </location>
</feature>
<keyword evidence="3 9" id="KW-0813">Transport</keyword>
<evidence type="ECO:0000313" key="13">
    <source>
        <dbReference type="Proteomes" id="UP000234331"/>
    </source>
</evidence>
<evidence type="ECO:0000256" key="6">
    <source>
        <dbReference type="ARBA" id="ARBA00023136"/>
    </source>
</evidence>
<dbReference type="InterPro" id="IPR001905">
    <property type="entry name" value="Ammonium_transpt"/>
</dbReference>
<name>A0A2I2KMH1_9ACTN</name>
<accession>A0A2I2KMH1</accession>
<dbReference type="NCBIfam" id="TIGR00836">
    <property type="entry name" value="amt"/>
    <property type="match status" value="1"/>
</dbReference>
<dbReference type="AlphaFoldDB" id="A0A2I2KMH1"/>
<dbReference type="PROSITE" id="PS01219">
    <property type="entry name" value="AMMONIUM_TRANSP"/>
    <property type="match status" value="1"/>
</dbReference>
<evidence type="ECO:0000313" key="12">
    <source>
        <dbReference type="EMBL" id="SNQ46865.1"/>
    </source>
</evidence>
<evidence type="ECO:0000256" key="4">
    <source>
        <dbReference type="ARBA" id="ARBA00022692"/>
    </source>
</evidence>
<feature type="transmembrane region" description="Helical" evidence="9">
    <location>
        <begin position="157"/>
        <end position="178"/>
    </location>
</feature>
<feature type="transmembrane region" description="Helical" evidence="9">
    <location>
        <begin position="69"/>
        <end position="91"/>
    </location>
</feature>
<dbReference type="InterPro" id="IPR018047">
    <property type="entry name" value="Ammonium_transpt_CS"/>
</dbReference>
<dbReference type="InterPro" id="IPR029020">
    <property type="entry name" value="Ammonium/urea_transptr"/>
</dbReference>
<dbReference type="Pfam" id="PF00909">
    <property type="entry name" value="Ammonium_transp"/>
    <property type="match status" value="1"/>
</dbReference>
<protein>
    <recommendedName>
        <fullName evidence="8 9">Ammonium transporter</fullName>
    </recommendedName>
</protein>
<dbReference type="SUPFAM" id="SSF111352">
    <property type="entry name" value="Ammonium transporter"/>
    <property type="match status" value="1"/>
</dbReference>
<dbReference type="PANTHER" id="PTHR43029">
    <property type="entry name" value="AMMONIUM TRANSPORTER MEP2"/>
    <property type="match status" value="1"/>
</dbReference>
<feature type="transmembrane region" description="Helical" evidence="9">
    <location>
        <begin position="198"/>
        <end position="215"/>
    </location>
</feature>
<feature type="transmembrane region" description="Helical" evidence="9">
    <location>
        <begin position="36"/>
        <end position="57"/>
    </location>
</feature>
<feature type="region of interest" description="Disordered" evidence="10">
    <location>
        <begin position="1"/>
        <end position="20"/>
    </location>
</feature>
<evidence type="ECO:0000259" key="11">
    <source>
        <dbReference type="Pfam" id="PF00909"/>
    </source>
</evidence>
<evidence type="ECO:0000256" key="2">
    <source>
        <dbReference type="ARBA" id="ARBA00005887"/>
    </source>
</evidence>
<feature type="domain" description="Ammonium transporter AmtB-like" evidence="11">
    <location>
        <begin position="36"/>
        <end position="434"/>
    </location>
</feature>
<feature type="transmembrane region" description="Helical" evidence="9">
    <location>
        <begin position="125"/>
        <end position="145"/>
    </location>
</feature>
<reference evidence="12 13" key="1">
    <citation type="submission" date="2017-06" db="EMBL/GenBank/DDBJ databases">
        <authorList>
            <person name="Kim H.J."/>
            <person name="Triplett B.A."/>
        </authorList>
    </citation>
    <scope>NUCLEOTIDE SEQUENCE [LARGE SCALE GENOMIC DNA]</scope>
    <source>
        <strain evidence="12">FRACA_ARgP5</strain>
    </source>
</reference>
<gene>
    <name evidence="12" type="primary">amt</name>
    <name evidence="12" type="ORF">FRACA_160016</name>
</gene>
<keyword evidence="13" id="KW-1185">Reference proteome</keyword>
<dbReference type="GO" id="GO:0005886">
    <property type="term" value="C:plasma membrane"/>
    <property type="evidence" value="ECO:0007669"/>
    <property type="project" value="UniProtKB-SubCell"/>
</dbReference>
<comment type="subcellular location">
    <subcellularLocation>
        <location evidence="9">Cell membrane</location>
        <topology evidence="9">Multi-pass membrane protein</topology>
    </subcellularLocation>
    <subcellularLocation>
        <location evidence="1">Membrane</location>
        <topology evidence="1">Multi-pass membrane protein</topology>
    </subcellularLocation>
</comment>
<feature type="transmembrane region" description="Helical" evidence="9">
    <location>
        <begin position="313"/>
        <end position="332"/>
    </location>
</feature>
<keyword evidence="5 9" id="KW-1133">Transmembrane helix</keyword>
<keyword evidence="6 9" id="KW-0472">Membrane</keyword>
<dbReference type="Proteomes" id="UP000234331">
    <property type="component" value="Unassembled WGS sequence"/>
</dbReference>
<feature type="transmembrane region" description="Helical" evidence="9">
    <location>
        <begin position="227"/>
        <end position="246"/>
    </location>
</feature>
<keyword evidence="7 9" id="KW-0924">Ammonia transport</keyword>
<feature type="transmembrane region" description="Helical" evidence="9">
    <location>
        <begin position="385"/>
        <end position="407"/>
    </location>
</feature>
<feature type="transmembrane region" description="Helical" evidence="9">
    <location>
        <begin position="344"/>
        <end position="365"/>
    </location>
</feature>
<dbReference type="GO" id="GO:0008519">
    <property type="term" value="F:ammonium channel activity"/>
    <property type="evidence" value="ECO:0007669"/>
    <property type="project" value="InterPro"/>
</dbReference>
<comment type="similarity">
    <text evidence="2 9">Belongs to the ammonia transporter channel (TC 1.A.11.2) family.</text>
</comment>
<dbReference type="PANTHER" id="PTHR43029:SF10">
    <property type="entry name" value="AMMONIUM TRANSPORTER MEP2"/>
    <property type="match status" value="1"/>
</dbReference>
<keyword evidence="4 9" id="KW-0812">Transmembrane</keyword>
<evidence type="ECO:0000256" key="10">
    <source>
        <dbReference type="SAM" id="MobiDB-lite"/>
    </source>
</evidence>
<sequence>MTSDDAPSRDAGAAPAAGDGSDMPFDFRTINSGDTAWVLSSAALVLLMTPGLAFFYGGMVRVENVLSMIMQNFFCIGIVSVLWVLVTYSLAFGGANGLIGGFDQVGLAHLDRQVAGYTGPAAQTIPPVVFVCFQLMFAVITPALITGASADRFRFSAFVMFISLWSVLVYGPVAHWVFSPTGWLYKHGAEDFAGGTVVHANAGAAAIAISIVLGRRRGWPTGDFRPHNVPFVLLGAGLLWFGWFGFNAGSALSAGRLAGNAFINTNTAAACALLGWIIVERIRDGMASTLGAASGAVAGLVAITPAAGYVTPMGSIVIGFLAGGACALATAIKGKVGIDDALDVGAVHLVGGALGALLIGLLGCSDVGGRDGLFYGGDAGLLREQAVAVVAVVAYSFVASLLIAGAVRLVHRLRVTPDEEVEGLDTTQHGEVAYRLW</sequence>
<evidence type="ECO:0000256" key="8">
    <source>
        <dbReference type="ARBA" id="ARBA00050025"/>
    </source>
</evidence>
<evidence type="ECO:0000256" key="1">
    <source>
        <dbReference type="ARBA" id="ARBA00004141"/>
    </source>
</evidence>
<dbReference type="InterPro" id="IPR024041">
    <property type="entry name" value="NH4_transpt_AmtB-like_dom"/>
</dbReference>
<evidence type="ECO:0000256" key="9">
    <source>
        <dbReference type="RuleBase" id="RU362002"/>
    </source>
</evidence>
<evidence type="ECO:0000256" key="5">
    <source>
        <dbReference type="ARBA" id="ARBA00022989"/>
    </source>
</evidence>
<dbReference type="Gene3D" id="1.10.3430.10">
    <property type="entry name" value="Ammonium transporter AmtB like domains"/>
    <property type="match status" value="1"/>
</dbReference>
<dbReference type="EMBL" id="FZMO01000068">
    <property type="protein sequence ID" value="SNQ46865.1"/>
    <property type="molecule type" value="Genomic_DNA"/>
</dbReference>